<name>A0AAD7US04_9FUNG</name>
<dbReference type="GeneID" id="83219640"/>
<dbReference type="Proteomes" id="UP001234581">
    <property type="component" value="Unassembled WGS sequence"/>
</dbReference>
<organism evidence="2 3">
    <name type="scientific">Lichtheimia ornata</name>
    <dbReference type="NCBI Taxonomy" id="688661"/>
    <lineage>
        <taxon>Eukaryota</taxon>
        <taxon>Fungi</taxon>
        <taxon>Fungi incertae sedis</taxon>
        <taxon>Mucoromycota</taxon>
        <taxon>Mucoromycotina</taxon>
        <taxon>Mucoromycetes</taxon>
        <taxon>Mucorales</taxon>
        <taxon>Lichtheimiaceae</taxon>
        <taxon>Lichtheimia</taxon>
    </lineage>
</organism>
<dbReference type="InterPro" id="IPR021054">
    <property type="entry name" value="Cell_wall_mannoprotein_1"/>
</dbReference>
<feature type="chain" id="PRO_5041911702" evidence="1">
    <location>
        <begin position="25"/>
        <end position="181"/>
    </location>
</feature>
<dbReference type="EMBL" id="JARTCD010000118">
    <property type="protein sequence ID" value="KAJ8652108.1"/>
    <property type="molecule type" value="Genomic_DNA"/>
</dbReference>
<proteinExistence type="predicted"/>
<protein>
    <submittedName>
        <fullName evidence="2">Uncharacterized protein</fullName>
    </submittedName>
</protein>
<keyword evidence="1" id="KW-0732">Signal</keyword>
<keyword evidence="3" id="KW-1185">Reference proteome</keyword>
<dbReference type="RefSeq" id="XP_058337022.1">
    <property type="nucleotide sequence ID" value="XM_058492199.1"/>
</dbReference>
<evidence type="ECO:0000256" key="1">
    <source>
        <dbReference type="SAM" id="SignalP"/>
    </source>
</evidence>
<dbReference type="GO" id="GO:0005576">
    <property type="term" value="C:extracellular region"/>
    <property type="evidence" value="ECO:0007669"/>
    <property type="project" value="TreeGrafter"/>
</dbReference>
<dbReference type="PANTHER" id="PTHR38123">
    <property type="entry name" value="CELL WALL SERINE-THREONINE-RICH GALACTOMANNOPROTEIN MP1 (AFU_ORTHOLOGUE AFUA_4G03240)"/>
    <property type="match status" value="1"/>
</dbReference>
<dbReference type="PANTHER" id="PTHR38123:SF1">
    <property type="entry name" value="HYDROPHOBIC SURFACE BINDING PROTEIN"/>
    <property type="match status" value="1"/>
</dbReference>
<comment type="caution">
    <text evidence="2">The sequence shown here is derived from an EMBL/GenBank/DDBJ whole genome shotgun (WGS) entry which is preliminary data.</text>
</comment>
<accession>A0AAD7US04</accession>
<evidence type="ECO:0000313" key="2">
    <source>
        <dbReference type="EMBL" id="KAJ8652108.1"/>
    </source>
</evidence>
<dbReference type="Gene3D" id="1.20.1280.140">
    <property type="match status" value="1"/>
</dbReference>
<dbReference type="Pfam" id="PF12296">
    <property type="entry name" value="HsbA"/>
    <property type="match status" value="1"/>
</dbReference>
<evidence type="ECO:0000313" key="3">
    <source>
        <dbReference type="Proteomes" id="UP001234581"/>
    </source>
</evidence>
<feature type="signal peptide" evidence="1">
    <location>
        <begin position="1"/>
        <end position="24"/>
    </location>
</feature>
<reference evidence="2 3" key="1">
    <citation type="submission" date="2023-03" db="EMBL/GenBank/DDBJ databases">
        <title>Genome sequence of Lichtheimia ornata CBS 291.66.</title>
        <authorList>
            <person name="Mohabir J.T."/>
            <person name="Shea T.P."/>
            <person name="Kurbessoian T."/>
            <person name="Berby B."/>
            <person name="Fontaine J."/>
            <person name="Livny J."/>
            <person name="Gnirke A."/>
            <person name="Stajich J.E."/>
            <person name="Cuomo C.A."/>
        </authorList>
    </citation>
    <scope>NUCLEOTIDE SEQUENCE [LARGE SCALE GENOMIC DNA]</scope>
    <source>
        <strain evidence="2">CBS 291.66</strain>
    </source>
</reference>
<sequence length="181" mass="19841">MRYPSFVFVTVVLAFVNVALNANAQQYRDCASGLSNINSYVSSVESRVNGWQPSDGYGAALKVHTTEQKLEDLIVETTSTCDLGGQTSSSHADTILGEMDSLVPNIENALRAVVQKKPAFDSVPLVTRLVTADVQSLFVKTYSLENKLLAAMPDSRKQEATEYVNRINYAFSAAYHAYGLY</sequence>
<dbReference type="AlphaFoldDB" id="A0AAD7US04"/>
<gene>
    <name evidence="2" type="ORF">O0I10_012259</name>
</gene>